<reference evidence="1 2" key="1">
    <citation type="journal article" date="2021" name="BMC Biol.">
        <title>Horizontally acquired antibacterial genes associated with adaptive radiation of ladybird beetles.</title>
        <authorList>
            <person name="Li H.S."/>
            <person name="Tang X.F."/>
            <person name="Huang Y.H."/>
            <person name="Xu Z.Y."/>
            <person name="Chen M.L."/>
            <person name="Du X.Y."/>
            <person name="Qiu B.Y."/>
            <person name="Chen P.T."/>
            <person name="Zhang W."/>
            <person name="Slipinski A."/>
            <person name="Escalona H.E."/>
            <person name="Waterhouse R.M."/>
            <person name="Zwick A."/>
            <person name="Pang H."/>
        </authorList>
    </citation>
    <scope>NUCLEOTIDE SEQUENCE [LARGE SCALE GENOMIC DNA]</scope>
    <source>
        <strain evidence="1">SYSU2018</strain>
    </source>
</reference>
<name>A0ABD2N496_9CUCU</name>
<sequence length="305" mass="34162">MSSENSEIEVLDHYRNISRKLKKTFFKKPNENEALESYIALARDCETSELPAYAGLCWNAAAKCESSLGNSVGEVTNLLRSARQYAAAECNNVDMGCISLGCDNLHASLNSYSLVATKYEQSPLAVNLNLEIVNFLKRIGRDDLVSDHLCDALEHNSNGKPIKLQCLETLAADFIASGDYLAALDAFTKIYDLAEKLPINGANADILLRCEINRVLLLLIMKPPPQKITPELTKILERYTWSDRNDDSLKICKMSEYMFILLESLVTTCQSADTSGLVDLEEKLWPLFTSEQKDLLCVLVRIYYP</sequence>
<evidence type="ECO:0008006" key="3">
    <source>
        <dbReference type="Google" id="ProtNLM"/>
    </source>
</evidence>
<dbReference type="PANTHER" id="PTHR16797:SF4">
    <property type="entry name" value="40-KDA HUNTINGTIN-ASSOCIATED PROTEIN"/>
    <property type="match status" value="1"/>
</dbReference>
<gene>
    <name evidence="1" type="ORF">HHI36_014930</name>
</gene>
<proteinExistence type="predicted"/>
<dbReference type="Proteomes" id="UP001516400">
    <property type="component" value="Unassembled WGS sequence"/>
</dbReference>
<keyword evidence="2" id="KW-1185">Reference proteome</keyword>
<evidence type="ECO:0000313" key="2">
    <source>
        <dbReference type="Proteomes" id="UP001516400"/>
    </source>
</evidence>
<dbReference type="InterPro" id="IPR011990">
    <property type="entry name" value="TPR-like_helical_dom_sf"/>
</dbReference>
<accession>A0ABD2N496</accession>
<dbReference type="EMBL" id="JABFTP020000062">
    <property type="protein sequence ID" value="KAL3273489.1"/>
    <property type="molecule type" value="Genomic_DNA"/>
</dbReference>
<comment type="caution">
    <text evidence="1">The sequence shown here is derived from an EMBL/GenBank/DDBJ whole genome shotgun (WGS) entry which is preliminary data.</text>
</comment>
<dbReference type="SUPFAM" id="SSF48452">
    <property type="entry name" value="TPR-like"/>
    <property type="match status" value="1"/>
</dbReference>
<organism evidence="1 2">
    <name type="scientific">Cryptolaemus montrouzieri</name>
    <dbReference type="NCBI Taxonomy" id="559131"/>
    <lineage>
        <taxon>Eukaryota</taxon>
        <taxon>Metazoa</taxon>
        <taxon>Ecdysozoa</taxon>
        <taxon>Arthropoda</taxon>
        <taxon>Hexapoda</taxon>
        <taxon>Insecta</taxon>
        <taxon>Pterygota</taxon>
        <taxon>Neoptera</taxon>
        <taxon>Endopterygota</taxon>
        <taxon>Coleoptera</taxon>
        <taxon>Polyphaga</taxon>
        <taxon>Cucujiformia</taxon>
        <taxon>Coccinelloidea</taxon>
        <taxon>Coccinellidae</taxon>
        <taxon>Scymninae</taxon>
        <taxon>Scymnini</taxon>
        <taxon>Cryptolaemus</taxon>
    </lineage>
</organism>
<dbReference type="AlphaFoldDB" id="A0ABD2N496"/>
<evidence type="ECO:0000313" key="1">
    <source>
        <dbReference type="EMBL" id="KAL3273489.1"/>
    </source>
</evidence>
<dbReference type="PANTHER" id="PTHR16797">
    <property type="entry name" value="FACTOR VIII-ASSOCIATED GENE 1"/>
    <property type="match status" value="1"/>
</dbReference>
<dbReference type="InterPro" id="IPR039494">
    <property type="entry name" value="F8A"/>
</dbReference>
<protein>
    <recommendedName>
        <fullName evidence="3">Factor VIII intron 22 protein</fullName>
    </recommendedName>
</protein>